<evidence type="ECO:0000256" key="5">
    <source>
        <dbReference type="ARBA" id="ARBA00022723"/>
    </source>
</evidence>
<dbReference type="InterPro" id="IPR020084">
    <property type="entry name" value="NUDIX_hydrolase_CS"/>
</dbReference>
<reference evidence="13" key="1">
    <citation type="submission" date="2014-12" db="EMBL/GenBank/DDBJ databases">
        <title>Insight into the proteome of Arion vulgaris.</title>
        <authorList>
            <person name="Aradska J."/>
            <person name="Bulat T."/>
            <person name="Smidak R."/>
            <person name="Sarate P."/>
            <person name="Gangsoo J."/>
            <person name="Sialana F."/>
            <person name="Bilban M."/>
            <person name="Lubec G."/>
        </authorList>
    </citation>
    <scope>NUCLEOTIDE SEQUENCE</scope>
    <source>
        <tissue evidence="13">Skin</tissue>
    </source>
</reference>
<keyword evidence="6" id="KW-0378">Hydrolase</keyword>
<dbReference type="GO" id="GO:0003723">
    <property type="term" value="F:RNA binding"/>
    <property type="evidence" value="ECO:0007669"/>
    <property type="project" value="UniProtKB-KW"/>
</dbReference>
<feature type="transmembrane region" description="Helical" evidence="11">
    <location>
        <begin position="21"/>
        <end position="43"/>
    </location>
</feature>
<dbReference type="Pfam" id="PF05026">
    <property type="entry name" value="DCP2"/>
    <property type="match status" value="1"/>
</dbReference>
<evidence type="ECO:0000256" key="2">
    <source>
        <dbReference type="ARBA" id="ARBA00004496"/>
    </source>
</evidence>
<comment type="subcellular location">
    <subcellularLocation>
        <location evidence="2">Cytoplasm</location>
    </subcellularLocation>
</comment>
<dbReference type="PROSITE" id="PS51462">
    <property type="entry name" value="NUDIX"/>
    <property type="match status" value="1"/>
</dbReference>
<keyword evidence="8" id="KW-0464">Manganese</keyword>
<keyword evidence="11" id="KW-1133">Transmembrane helix</keyword>
<dbReference type="EMBL" id="HACG01032141">
    <property type="protein sequence ID" value="CEK79006.1"/>
    <property type="molecule type" value="Transcribed_RNA"/>
</dbReference>
<dbReference type="InterPro" id="IPR036189">
    <property type="entry name" value="DCP2_BoxA_sf"/>
</dbReference>
<comment type="cofactor">
    <cofactor evidence="1">
        <name>Mn(2+)</name>
        <dbReference type="ChEBI" id="CHEBI:29035"/>
    </cofactor>
</comment>
<comment type="catalytic activity">
    <reaction evidence="9">
        <text>a 5'-end (N(7)-methyl 5'-triphosphoguanosine)-ribonucleoside in mRNA + H2O = N(7)-methyl-GDP + a 5'-end phospho-ribonucleoside in mRNA + 2 H(+)</text>
        <dbReference type="Rhea" id="RHEA:67484"/>
        <dbReference type="Rhea" id="RHEA-COMP:15692"/>
        <dbReference type="Rhea" id="RHEA-COMP:17167"/>
        <dbReference type="ChEBI" id="CHEBI:15377"/>
        <dbReference type="ChEBI" id="CHEBI:15378"/>
        <dbReference type="ChEBI" id="CHEBI:63714"/>
        <dbReference type="ChEBI" id="CHEBI:138282"/>
        <dbReference type="ChEBI" id="CHEBI:156461"/>
        <dbReference type="EC" id="3.6.1.62"/>
    </reaction>
    <physiologicalReaction direction="left-to-right" evidence="9">
        <dbReference type="Rhea" id="RHEA:67485"/>
    </physiologicalReaction>
</comment>
<dbReference type="SUPFAM" id="SSF140586">
    <property type="entry name" value="Dcp2 domain-like"/>
    <property type="match status" value="1"/>
</dbReference>
<keyword evidence="5" id="KW-0479">Metal-binding</keyword>
<dbReference type="GO" id="GO:0000184">
    <property type="term" value="P:nuclear-transcribed mRNA catabolic process, nonsense-mediated decay"/>
    <property type="evidence" value="ECO:0007669"/>
    <property type="project" value="InterPro"/>
</dbReference>
<dbReference type="InterPro" id="IPR007722">
    <property type="entry name" value="DCP2_BoxA"/>
</dbReference>
<sequence length="430" mass="50069">RNIKLLLFSLKPPNTTDVCNGFIILSLVFSSFNIFLVWFTLYLSDMESSEQSQLQKASYIEKTIPSYVLDDLSSRFIINSRPEDFKSIIRIFFLVENAFWFYLDFHRVENPQLKECTLKEFAYSLISHCPQIKQFTSEFDKHFDAWKQYKRTIATCGAIILDKDLKHVLLVQSFTSKNSWGFPKGKINQNEALLDCAAREVLEETGFDIMPYADPEEYLEKCTNEQINRLYIVAGVPLKTNFQPKTRREIRDIQWFPMDALPTHRGDQTLKEAVGQNLNLYTVTPFLKSLRMWIKNHQAETPSSKRKNRQKQQAQFAQQAQNQYQEFMQLKKGKSVTKTLISQRSTSVRYSRELQEKNTKQGRRGMTVVQSLFGNKDSQTVAEFKAPLVDTNSFYSQVWNDFTIDAQSLADMLPREGCYYLPKHFDIGAV</sequence>
<evidence type="ECO:0000256" key="11">
    <source>
        <dbReference type="SAM" id="Phobius"/>
    </source>
</evidence>
<evidence type="ECO:0000256" key="4">
    <source>
        <dbReference type="ARBA" id="ARBA00022490"/>
    </source>
</evidence>
<keyword evidence="11" id="KW-0812">Transmembrane</keyword>
<dbReference type="SUPFAM" id="SSF55811">
    <property type="entry name" value="Nudix"/>
    <property type="match status" value="1"/>
</dbReference>
<dbReference type="FunFam" id="3.90.79.10:FF:000003">
    <property type="entry name" value="M7GpppN-mRNA hydrolase isoform 2"/>
    <property type="match status" value="1"/>
</dbReference>
<dbReference type="Gene3D" id="3.90.79.10">
    <property type="entry name" value="Nucleoside Triphosphate Pyrophosphohydrolase"/>
    <property type="match status" value="1"/>
</dbReference>
<keyword evidence="7" id="KW-0694">RNA-binding</keyword>
<dbReference type="Gene3D" id="1.10.10.1050">
    <property type="entry name" value="Dcp2, box A domain"/>
    <property type="match status" value="1"/>
</dbReference>
<evidence type="ECO:0000256" key="3">
    <source>
        <dbReference type="ARBA" id="ARBA00005279"/>
    </source>
</evidence>
<organism evidence="13">
    <name type="scientific">Arion vulgaris</name>
    <dbReference type="NCBI Taxonomy" id="1028688"/>
    <lineage>
        <taxon>Eukaryota</taxon>
        <taxon>Metazoa</taxon>
        <taxon>Spiralia</taxon>
        <taxon>Lophotrochozoa</taxon>
        <taxon>Mollusca</taxon>
        <taxon>Gastropoda</taxon>
        <taxon>Heterobranchia</taxon>
        <taxon>Euthyneura</taxon>
        <taxon>Panpulmonata</taxon>
        <taxon>Eupulmonata</taxon>
        <taxon>Stylommatophora</taxon>
        <taxon>Helicina</taxon>
        <taxon>Arionoidea</taxon>
        <taxon>Arionidae</taxon>
        <taxon>Arion</taxon>
    </lineage>
</organism>
<evidence type="ECO:0000313" key="13">
    <source>
        <dbReference type="EMBL" id="CEK79006.1"/>
    </source>
</evidence>
<dbReference type="PANTHER" id="PTHR23114">
    <property type="entry name" value="M7GPPPN-MRNA HYDROLASE"/>
    <property type="match status" value="1"/>
</dbReference>
<dbReference type="AlphaFoldDB" id="A0A0B7AG42"/>
<dbReference type="GO" id="GO:0005737">
    <property type="term" value="C:cytoplasm"/>
    <property type="evidence" value="ECO:0007669"/>
    <property type="project" value="UniProtKB-SubCell"/>
</dbReference>
<evidence type="ECO:0000256" key="7">
    <source>
        <dbReference type="ARBA" id="ARBA00022884"/>
    </source>
</evidence>
<accession>A0A0B7AG42</accession>
<dbReference type="GO" id="GO:0140933">
    <property type="term" value="F:5'-(N(7)-methylguanosine 5'-triphospho)-[mRNA] hydrolase activity"/>
    <property type="evidence" value="ECO:0007669"/>
    <property type="project" value="UniProtKB-EC"/>
</dbReference>
<dbReference type="InterPro" id="IPR015797">
    <property type="entry name" value="NUDIX_hydrolase-like_dom_sf"/>
</dbReference>
<dbReference type="PROSITE" id="PS00893">
    <property type="entry name" value="NUDIX_BOX"/>
    <property type="match status" value="1"/>
</dbReference>
<proteinExistence type="inferred from homology"/>
<dbReference type="GO" id="GO:0030145">
    <property type="term" value="F:manganese ion binding"/>
    <property type="evidence" value="ECO:0007669"/>
    <property type="project" value="InterPro"/>
</dbReference>
<dbReference type="CDD" id="cd03672">
    <property type="entry name" value="NUDIX_Dcp2p_Nudt20"/>
    <property type="match status" value="1"/>
</dbReference>
<evidence type="ECO:0000256" key="8">
    <source>
        <dbReference type="ARBA" id="ARBA00023211"/>
    </source>
</evidence>
<evidence type="ECO:0000256" key="6">
    <source>
        <dbReference type="ARBA" id="ARBA00022801"/>
    </source>
</evidence>
<keyword evidence="11" id="KW-0472">Membrane</keyword>
<dbReference type="Pfam" id="PF00293">
    <property type="entry name" value="NUDIX"/>
    <property type="match status" value="1"/>
</dbReference>
<protein>
    <recommendedName>
        <fullName evidence="10">mRNA-decapping enzyme 2</fullName>
    </recommendedName>
</protein>
<evidence type="ECO:0000256" key="9">
    <source>
        <dbReference type="ARBA" id="ARBA00047661"/>
    </source>
</evidence>
<gene>
    <name evidence="13" type="primary">ORF113101</name>
</gene>
<comment type="similarity">
    <text evidence="3">Belongs to the Nudix hydrolase family. DCP2 subfamily.</text>
</comment>
<evidence type="ECO:0000256" key="10">
    <source>
        <dbReference type="ARBA" id="ARBA00078183"/>
    </source>
</evidence>
<dbReference type="PANTHER" id="PTHR23114:SF17">
    <property type="entry name" value="M7GPPPN-MRNA HYDROLASE"/>
    <property type="match status" value="1"/>
</dbReference>
<keyword evidence="4" id="KW-0963">Cytoplasm</keyword>
<dbReference type="SMART" id="SM01125">
    <property type="entry name" value="DCP2"/>
    <property type="match status" value="1"/>
</dbReference>
<dbReference type="InterPro" id="IPR000086">
    <property type="entry name" value="NUDIX_hydrolase_dom"/>
</dbReference>
<dbReference type="InterPro" id="IPR044099">
    <property type="entry name" value="Dcp2_NUDIX"/>
</dbReference>
<evidence type="ECO:0000256" key="1">
    <source>
        <dbReference type="ARBA" id="ARBA00001936"/>
    </source>
</evidence>
<evidence type="ECO:0000259" key="12">
    <source>
        <dbReference type="PROSITE" id="PS51462"/>
    </source>
</evidence>
<dbReference type="GO" id="GO:0000290">
    <property type="term" value="P:deadenylation-dependent decapping of nuclear-transcribed mRNA"/>
    <property type="evidence" value="ECO:0007669"/>
    <property type="project" value="InterPro"/>
</dbReference>
<feature type="domain" description="Nudix hydrolase" evidence="12">
    <location>
        <begin position="151"/>
        <end position="280"/>
    </location>
</feature>
<name>A0A0B7AG42_9EUPU</name>
<feature type="non-terminal residue" evidence="13">
    <location>
        <position position="1"/>
    </location>
</feature>